<comment type="caution">
    <text evidence="1">The sequence shown here is derived from an EMBL/GenBank/DDBJ whole genome shotgun (WGS) entry which is preliminary data.</text>
</comment>
<organism evidence="1 2">
    <name type="scientific">Ectobacillus antri</name>
    <dbReference type="NCBI Taxonomy" id="2486280"/>
    <lineage>
        <taxon>Bacteria</taxon>
        <taxon>Bacillati</taxon>
        <taxon>Bacillota</taxon>
        <taxon>Bacilli</taxon>
        <taxon>Bacillales</taxon>
        <taxon>Bacillaceae</taxon>
        <taxon>Ectobacillus</taxon>
    </lineage>
</organism>
<name>A0ABT6H3W8_9BACI</name>
<evidence type="ECO:0000313" key="2">
    <source>
        <dbReference type="Proteomes" id="UP001218246"/>
    </source>
</evidence>
<protein>
    <submittedName>
        <fullName evidence="1">YokU family protein</fullName>
    </submittedName>
</protein>
<dbReference type="EMBL" id="JARULN010000006">
    <property type="protein sequence ID" value="MDG5754079.1"/>
    <property type="molecule type" value="Genomic_DNA"/>
</dbReference>
<gene>
    <name evidence="1" type="ORF">P6P90_08845</name>
</gene>
<proteinExistence type="predicted"/>
<dbReference type="NCBIfam" id="TIGR03831">
    <property type="entry name" value="YgiT_finger"/>
    <property type="match status" value="1"/>
</dbReference>
<dbReference type="Pfam" id="PF14122">
    <property type="entry name" value="YokU"/>
    <property type="match status" value="1"/>
</dbReference>
<dbReference type="InterPro" id="IPR022453">
    <property type="entry name" value="Znf_MqsA-type"/>
</dbReference>
<dbReference type="CDD" id="cd12870">
    <property type="entry name" value="MqsA"/>
    <property type="match status" value="1"/>
</dbReference>
<accession>A0ABT6H3W8</accession>
<sequence>MICEWCEVSHATHATNTVYWELPDGRKVICITETPCVRCVACGMEYQTEETARAIEDQLFLIDTNELNKQLTYKELMYKERILKRNYFNFS</sequence>
<reference evidence="1 2" key="1">
    <citation type="submission" date="2023-04" db="EMBL/GenBank/DDBJ databases">
        <title>Ectobacillus antri isolated from activated sludge.</title>
        <authorList>
            <person name="Yan P."/>
            <person name="Liu X."/>
        </authorList>
    </citation>
    <scope>NUCLEOTIDE SEQUENCE [LARGE SCALE GENOMIC DNA]</scope>
    <source>
        <strain evidence="1 2">C18H</strain>
    </source>
</reference>
<dbReference type="NCBIfam" id="TIGR03829">
    <property type="entry name" value="YokU_near_AblA"/>
    <property type="match status" value="1"/>
</dbReference>
<dbReference type="InterPro" id="IPR022451">
    <property type="entry name" value="CHP03829_YokU"/>
</dbReference>
<evidence type="ECO:0000313" key="1">
    <source>
        <dbReference type="EMBL" id="MDG5754079.1"/>
    </source>
</evidence>
<dbReference type="Proteomes" id="UP001218246">
    <property type="component" value="Unassembled WGS sequence"/>
</dbReference>
<keyword evidence="2" id="KW-1185">Reference proteome</keyword>
<dbReference type="RefSeq" id="WP_124563146.1">
    <property type="nucleotide sequence ID" value="NZ_JARRRY010000005.1"/>
</dbReference>